<dbReference type="GO" id="GO:0051698">
    <property type="term" value="F:saccharopine oxidase activity"/>
    <property type="evidence" value="ECO:0007669"/>
    <property type="project" value="TreeGrafter"/>
</dbReference>
<dbReference type="SUPFAM" id="SSF51905">
    <property type="entry name" value="FAD/NAD(P)-binding domain"/>
    <property type="match status" value="1"/>
</dbReference>
<feature type="compositionally biased region" description="Basic and acidic residues" evidence="6">
    <location>
        <begin position="424"/>
        <end position="437"/>
    </location>
</feature>
<evidence type="ECO:0000256" key="2">
    <source>
        <dbReference type="ARBA" id="ARBA00010989"/>
    </source>
</evidence>
<comment type="similarity">
    <text evidence="2">Belongs to the MSOX/MTOX family.</text>
</comment>
<gene>
    <name evidence="8" type="ORF">EHS24_002466</name>
</gene>
<sequence>MTDSTAPLADKDARILVVGGAGTIGSSTALHLLRRGYSNVRILDVYPSPSGNSAGNDLNKICGNDRGLGIWGDISDEAWEGWTHDPVFQPYCHSVGKLDLACGDTPRAAQLRRKYNLLQSLGRKDVEWLSDGDAIKRKAGHLADANIETWNGLWCGEGGWVAAHDALDSVGRELASLGIKTAFGPSGTFVSLLLSEDGKTCTGVKAADGTEWPADLVVFAAGAWSPVLLDLQGQCESKAWIYAHIQLTPEEAEQLKGIPTMYNDEYGFFMEPSATGLLKFCNEFAGYTHYTTATPFPLTEPVRISVPRSHAAHPTDTIPTESLEDIKRLIAKTISWLSGRPLINQALCWCTDTPDAQWLLCEDPRWKGLVLATGDSGHSFKTLPVAGKQVVDLIEGVLAPERKHAWRWRPGHGDPNGTGRGGPRPKDLADVPGWKHD</sequence>
<comment type="cofactor">
    <cofactor evidence="1">
        <name>FAD</name>
        <dbReference type="ChEBI" id="CHEBI:57692"/>
    </cofactor>
</comment>
<evidence type="ECO:0000256" key="1">
    <source>
        <dbReference type="ARBA" id="ARBA00001974"/>
    </source>
</evidence>
<dbReference type="EMBL" id="RSCE01000013">
    <property type="protein sequence ID" value="RSH78015.1"/>
    <property type="molecule type" value="Genomic_DNA"/>
</dbReference>
<dbReference type="InterPro" id="IPR045170">
    <property type="entry name" value="MTOX"/>
</dbReference>
<dbReference type="OrthoDB" id="2219495at2759"/>
<accession>A0A427XGJ5</accession>
<keyword evidence="4" id="KW-0274">FAD</keyword>
<dbReference type="GO" id="GO:0008115">
    <property type="term" value="F:sarcosine oxidase activity"/>
    <property type="evidence" value="ECO:0007669"/>
    <property type="project" value="TreeGrafter"/>
</dbReference>
<dbReference type="PANTHER" id="PTHR10961:SF26">
    <property type="entry name" value="L-SACCHAROPINE OXIDASE"/>
    <property type="match status" value="1"/>
</dbReference>
<dbReference type="Gene3D" id="3.50.50.60">
    <property type="entry name" value="FAD/NAD(P)-binding domain"/>
    <property type="match status" value="1"/>
</dbReference>
<dbReference type="GeneID" id="39587009"/>
<keyword evidence="3" id="KW-0285">Flavoprotein</keyword>
<protein>
    <recommendedName>
        <fullName evidence="7">Rhodanese domain-containing protein</fullName>
    </recommendedName>
</protein>
<dbReference type="Pfam" id="PF01266">
    <property type="entry name" value="DAO"/>
    <property type="match status" value="1"/>
</dbReference>
<dbReference type="InterPro" id="IPR006076">
    <property type="entry name" value="FAD-dep_OxRdtase"/>
</dbReference>
<evidence type="ECO:0000259" key="7">
    <source>
        <dbReference type="PROSITE" id="PS50206"/>
    </source>
</evidence>
<dbReference type="Gene3D" id="3.30.9.10">
    <property type="entry name" value="D-Amino Acid Oxidase, subunit A, domain 2"/>
    <property type="match status" value="1"/>
</dbReference>
<evidence type="ECO:0000256" key="5">
    <source>
        <dbReference type="ARBA" id="ARBA00023002"/>
    </source>
</evidence>
<dbReference type="AlphaFoldDB" id="A0A427XGJ5"/>
<feature type="domain" description="Rhodanese" evidence="7">
    <location>
        <begin position="10"/>
        <end position="46"/>
    </location>
</feature>
<organism evidence="8 9">
    <name type="scientific">Apiotrichum porosum</name>
    <dbReference type="NCBI Taxonomy" id="105984"/>
    <lineage>
        <taxon>Eukaryota</taxon>
        <taxon>Fungi</taxon>
        <taxon>Dikarya</taxon>
        <taxon>Basidiomycota</taxon>
        <taxon>Agaricomycotina</taxon>
        <taxon>Tremellomycetes</taxon>
        <taxon>Trichosporonales</taxon>
        <taxon>Trichosporonaceae</taxon>
        <taxon>Apiotrichum</taxon>
    </lineage>
</organism>
<feature type="region of interest" description="Disordered" evidence="6">
    <location>
        <begin position="405"/>
        <end position="437"/>
    </location>
</feature>
<keyword evidence="9" id="KW-1185">Reference proteome</keyword>
<evidence type="ECO:0000313" key="8">
    <source>
        <dbReference type="EMBL" id="RSH78015.1"/>
    </source>
</evidence>
<proteinExistence type="inferred from homology"/>
<dbReference type="Proteomes" id="UP000279236">
    <property type="component" value="Unassembled WGS sequence"/>
</dbReference>
<dbReference type="GO" id="GO:0050660">
    <property type="term" value="F:flavin adenine dinucleotide binding"/>
    <property type="evidence" value="ECO:0007669"/>
    <property type="project" value="InterPro"/>
</dbReference>
<dbReference type="PANTHER" id="PTHR10961">
    <property type="entry name" value="PEROXISOMAL SARCOSINE OXIDASE"/>
    <property type="match status" value="1"/>
</dbReference>
<evidence type="ECO:0000313" key="9">
    <source>
        <dbReference type="Proteomes" id="UP000279236"/>
    </source>
</evidence>
<keyword evidence="5" id="KW-0560">Oxidoreductase</keyword>
<name>A0A427XGJ5_9TREE</name>
<evidence type="ECO:0000256" key="3">
    <source>
        <dbReference type="ARBA" id="ARBA00022630"/>
    </source>
</evidence>
<evidence type="ECO:0000256" key="4">
    <source>
        <dbReference type="ARBA" id="ARBA00022827"/>
    </source>
</evidence>
<evidence type="ECO:0000256" key="6">
    <source>
        <dbReference type="SAM" id="MobiDB-lite"/>
    </source>
</evidence>
<comment type="caution">
    <text evidence="8">The sequence shown here is derived from an EMBL/GenBank/DDBJ whole genome shotgun (WGS) entry which is preliminary data.</text>
</comment>
<dbReference type="STRING" id="105984.A0A427XGJ5"/>
<dbReference type="InterPro" id="IPR001763">
    <property type="entry name" value="Rhodanese-like_dom"/>
</dbReference>
<reference evidence="8 9" key="1">
    <citation type="submission" date="2018-11" db="EMBL/GenBank/DDBJ databases">
        <title>Genome sequence of Apiotrichum porosum DSM 27194.</title>
        <authorList>
            <person name="Aliyu H."/>
            <person name="Gorte O."/>
            <person name="Ochsenreither K."/>
        </authorList>
    </citation>
    <scope>NUCLEOTIDE SEQUENCE [LARGE SCALE GENOMIC DNA]</scope>
    <source>
        <strain evidence="8 9">DSM 27194</strain>
    </source>
</reference>
<dbReference type="RefSeq" id="XP_028473162.1">
    <property type="nucleotide sequence ID" value="XM_028618206.1"/>
</dbReference>
<dbReference type="PROSITE" id="PS50206">
    <property type="entry name" value="RHODANESE_3"/>
    <property type="match status" value="1"/>
</dbReference>
<dbReference type="InterPro" id="IPR036188">
    <property type="entry name" value="FAD/NAD-bd_sf"/>
</dbReference>